<proteinExistence type="predicted"/>
<organism evidence="2 3">
    <name type="scientific">Thermomonospora cellulosilytica</name>
    <dbReference type="NCBI Taxonomy" id="1411118"/>
    <lineage>
        <taxon>Bacteria</taxon>
        <taxon>Bacillati</taxon>
        <taxon>Actinomycetota</taxon>
        <taxon>Actinomycetes</taxon>
        <taxon>Streptosporangiales</taxon>
        <taxon>Thermomonosporaceae</taxon>
        <taxon>Thermomonospora</taxon>
    </lineage>
</organism>
<reference evidence="2 3" key="1">
    <citation type="submission" date="2020-08" db="EMBL/GenBank/DDBJ databases">
        <title>Sequencing the genomes of 1000 actinobacteria strains.</title>
        <authorList>
            <person name="Klenk H.-P."/>
        </authorList>
    </citation>
    <scope>NUCLEOTIDE SEQUENCE [LARGE SCALE GENOMIC DNA]</scope>
    <source>
        <strain evidence="2 3">DSM 45823</strain>
    </source>
</reference>
<dbReference type="Proteomes" id="UP000539313">
    <property type="component" value="Unassembled WGS sequence"/>
</dbReference>
<dbReference type="EMBL" id="JACJII010000001">
    <property type="protein sequence ID" value="MBA9007959.1"/>
    <property type="molecule type" value="Genomic_DNA"/>
</dbReference>
<accession>A0A7W3N5K9</accession>
<keyword evidence="3" id="KW-1185">Reference proteome</keyword>
<evidence type="ECO:0000313" key="2">
    <source>
        <dbReference type="EMBL" id="MBA9007959.1"/>
    </source>
</evidence>
<protein>
    <submittedName>
        <fullName evidence="2">Uncharacterized protein</fullName>
    </submittedName>
</protein>
<evidence type="ECO:0000313" key="3">
    <source>
        <dbReference type="Proteomes" id="UP000539313"/>
    </source>
</evidence>
<comment type="caution">
    <text evidence="2">The sequence shown here is derived from an EMBL/GenBank/DDBJ whole genome shotgun (WGS) entry which is preliminary data.</text>
</comment>
<gene>
    <name evidence="2" type="ORF">HNR21_006841</name>
</gene>
<evidence type="ECO:0000256" key="1">
    <source>
        <dbReference type="SAM" id="MobiDB-lite"/>
    </source>
</evidence>
<dbReference type="RefSeq" id="WP_182708354.1">
    <property type="nucleotide sequence ID" value="NZ_JACJII010000001.1"/>
</dbReference>
<name>A0A7W3N5K9_9ACTN</name>
<feature type="region of interest" description="Disordered" evidence="1">
    <location>
        <begin position="221"/>
        <end position="242"/>
    </location>
</feature>
<dbReference type="AlphaFoldDB" id="A0A7W3N5K9"/>
<feature type="compositionally biased region" description="Basic and acidic residues" evidence="1">
    <location>
        <begin position="222"/>
        <end position="242"/>
    </location>
</feature>
<sequence length="468" mass="51631">MQIAEAAADARVFDRETVRTVADVWDNNTFPLFRVAVTGTRRGRERRARASLEWMAAAGAQRREWMVEQAAAAGYRLEPLLSPRREDAGHGRDYRGEVMPRPVPLTGEAVRYLEADYDLAGAEVRALQVERVRTRLVGSVIVAAGRRFSTGAENGPGELAELHLWLEEVTEVRFDSRDVSPVAVSVEPGGIAVSIGSRGIVRAHTATVCCDDSYWHLSTAGREADRRTPPREGRTDNAHPVRDSRRLGGAALVAATVLREAMWEIRSVRYPEYAGQVPVSAFCRVFAGAGSAVLAAGGHLRASRREEAFRRLMEEWIDRADPLMKRWFAQRLRSAADRTRLSEGTRSWLEQLASHLDSLPQPDPKPGRRRPTRAELRLASYTAAHDRYGSAKEASATVNLALPPAPGQAPDAPWHLRSLKIGGTGRFRLRTTAFHGPGDLHMVVDQGAVRSFTLYGNAFTVTAGYRDA</sequence>